<feature type="region of interest" description="Disordered" evidence="1">
    <location>
        <begin position="1"/>
        <end position="38"/>
    </location>
</feature>
<evidence type="ECO:0000313" key="2">
    <source>
        <dbReference type="EMBL" id="EGD98679.1"/>
    </source>
</evidence>
<evidence type="ECO:0000256" key="1">
    <source>
        <dbReference type="SAM" id="MobiDB-lite"/>
    </source>
</evidence>
<dbReference type="HOGENOM" id="CLU_2308112_0_0_1"/>
<dbReference type="EMBL" id="GG698513">
    <property type="protein sequence ID" value="EGD98679.1"/>
    <property type="molecule type" value="Genomic_DNA"/>
</dbReference>
<evidence type="ECO:0000313" key="3">
    <source>
        <dbReference type="Proteomes" id="UP000009172"/>
    </source>
</evidence>
<organism evidence="2 3">
    <name type="scientific">Trichophyton tonsurans (strain CBS 112818)</name>
    <name type="common">Scalp ringworm fungus</name>
    <dbReference type="NCBI Taxonomy" id="647933"/>
    <lineage>
        <taxon>Eukaryota</taxon>
        <taxon>Fungi</taxon>
        <taxon>Dikarya</taxon>
        <taxon>Ascomycota</taxon>
        <taxon>Pezizomycotina</taxon>
        <taxon>Eurotiomycetes</taxon>
        <taxon>Eurotiomycetidae</taxon>
        <taxon>Onygenales</taxon>
        <taxon>Arthrodermataceae</taxon>
        <taxon>Trichophyton</taxon>
    </lineage>
</organism>
<protein>
    <submittedName>
        <fullName evidence="2">Uncharacterized protein</fullName>
    </submittedName>
</protein>
<gene>
    <name evidence="2" type="ORF">TESG_06159</name>
</gene>
<feature type="compositionally biased region" description="Basic and acidic residues" evidence="1">
    <location>
        <begin position="1"/>
        <end position="10"/>
    </location>
</feature>
<sequence>MGDRLLESRKKTATCPSRSTGNQRVTTPPPPPPRRKPKPVVYVYWSRLVEPGVTAGNPRLRRITQQDGNLLRPMAFWSSGQQRPQGPWEMGRPCGDLAAV</sequence>
<reference evidence="3" key="1">
    <citation type="journal article" date="2012" name="MBio">
        <title>Comparative genome analysis of Trichophyton rubrum and related dermatophytes reveals candidate genes involved in infection.</title>
        <authorList>
            <person name="Martinez D.A."/>
            <person name="Oliver B.G."/>
            <person name="Graeser Y."/>
            <person name="Goldberg J.M."/>
            <person name="Li W."/>
            <person name="Martinez-Rossi N.M."/>
            <person name="Monod M."/>
            <person name="Shelest E."/>
            <person name="Barton R.C."/>
            <person name="Birch E."/>
            <person name="Brakhage A.A."/>
            <person name="Chen Z."/>
            <person name="Gurr S.J."/>
            <person name="Heiman D."/>
            <person name="Heitman J."/>
            <person name="Kosti I."/>
            <person name="Rossi A."/>
            <person name="Saif S."/>
            <person name="Samalova M."/>
            <person name="Saunders C.W."/>
            <person name="Shea T."/>
            <person name="Summerbell R.C."/>
            <person name="Xu J."/>
            <person name="Young S."/>
            <person name="Zeng Q."/>
            <person name="Birren B.W."/>
            <person name="Cuomo C.A."/>
            <person name="White T.C."/>
        </authorList>
    </citation>
    <scope>NUCLEOTIDE SEQUENCE [LARGE SCALE GENOMIC DNA]</scope>
    <source>
        <strain evidence="3">CBS 112818</strain>
    </source>
</reference>
<accession>F2S530</accession>
<dbReference type="Proteomes" id="UP000009172">
    <property type="component" value="Unassembled WGS sequence"/>
</dbReference>
<dbReference type="AlphaFoldDB" id="F2S530"/>
<feature type="region of interest" description="Disordered" evidence="1">
    <location>
        <begin position="77"/>
        <end position="100"/>
    </location>
</feature>
<keyword evidence="3" id="KW-1185">Reference proteome</keyword>
<proteinExistence type="predicted"/>
<name>F2S530_TRIT1</name>
<feature type="compositionally biased region" description="Polar residues" evidence="1">
    <location>
        <begin position="14"/>
        <end position="24"/>
    </location>
</feature>